<keyword evidence="9" id="KW-0807">Transducer</keyword>
<sequence length="83" mass="9519">MFLCTLIGQEIIDHNNYVFITAYKVQWYVTPLPIQRLILILLQRGNKSFCLKVGELIVASLESFATLLNASLSYFIVIYSMKS</sequence>
<gene>
    <name evidence="11" type="primary">105626143</name>
</gene>
<keyword evidence="2" id="KW-1003">Cell membrane</keyword>
<keyword evidence="6 10" id="KW-1133">Transmembrane helix</keyword>
<evidence type="ECO:0000256" key="10">
    <source>
        <dbReference type="SAM" id="Phobius"/>
    </source>
</evidence>
<dbReference type="GO" id="GO:0004984">
    <property type="term" value="F:olfactory receptor activity"/>
    <property type="evidence" value="ECO:0007669"/>
    <property type="project" value="InterPro"/>
</dbReference>
<dbReference type="Proteomes" id="UP000005205">
    <property type="component" value="Unassembled WGS sequence"/>
</dbReference>
<evidence type="ECO:0000256" key="7">
    <source>
        <dbReference type="ARBA" id="ARBA00023136"/>
    </source>
</evidence>
<evidence type="ECO:0000256" key="8">
    <source>
        <dbReference type="ARBA" id="ARBA00023170"/>
    </source>
</evidence>
<keyword evidence="12" id="KW-1185">Reference proteome</keyword>
<evidence type="ECO:0008006" key="13">
    <source>
        <dbReference type="Google" id="ProtNLM"/>
    </source>
</evidence>
<dbReference type="EMBL" id="ADTU01004070">
    <property type="status" value="NOT_ANNOTATED_CDS"/>
    <property type="molecule type" value="Genomic_DNA"/>
</dbReference>
<dbReference type="InterPro" id="IPR004117">
    <property type="entry name" value="7tm6_olfct_rcpt"/>
</dbReference>
<dbReference type="GO" id="GO:0005549">
    <property type="term" value="F:odorant binding"/>
    <property type="evidence" value="ECO:0007669"/>
    <property type="project" value="InterPro"/>
</dbReference>
<reference evidence="12" key="1">
    <citation type="journal article" date="2011" name="PLoS Genet.">
        <title>The genome sequence of the leaf-cutter ant Atta cephalotes reveals insights into its obligate symbiotic lifestyle.</title>
        <authorList>
            <person name="Suen G."/>
            <person name="Teiling C."/>
            <person name="Li L."/>
            <person name="Holt C."/>
            <person name="Abouheif E."/>
            <person name="Bornberg-Bauer E."/>
            <person name="Bouffard P."/>
            <person name="Caldera E.J."/>
            <person name="Cash E."/>
            <person name="Cavanaugh A."/>
            <person name="Denas O."/>
            <person name="Elhaik E."/>
            <person name="Fave M.J."/>
            <person name="Gadau J."/>
            <person name="Gibson J.D."/>
            <person name="Graur D."/>
            <person name="Grubbs K.J."/>
            <person name="Hagen D.E."/>
            <person name="Harkins T.T."/>
            <person name="Helmkampf M."/>
            <person name="Hu H."/>
            <person name="Johnson B.R."/>
            <person name="Kim J."/>
            <person name="Marsh S.E."/>
            <person name="Moeller J.A."/>
            <person name="Munoz-Torres M.C."/>
            <person name="Murphy M.C."/>
            <person name="Naughton M.C."/>
            <person name="Nigam S."/>
            <person name="Overson R."/>
            <person name="Rajakumar R."/>
            <person name="Reese J.T."/>
            <person name="Scott J.J."/>
            <person name="Smith C.R."/>
            <person name="Tao S."/>
            <person name="Tsutsui N.D."/>
            <person name="Viljakainen L."/>
            <person name="Wissler L."/>
            <person name="Yandell M.D."/>
            <person name="Zimmer F."/>
            <person name="Taylor J."/>
            <person name="Slater S.C."/>
            <person name="Clifton S.W."/>
            <person name="Warren W.C."/>
            <person name="Elsik C.G."/>
            <person name="Smith C.D."/>
            <person name="Weinstock G.M."/>
            <person name="Gerardo N.M."/>
            <person name="Currie C.R."/>
        </authorList>
    </citation>
    <scope>NUCLEOTIDE SEQUENCE [LARGE SCALE GENOMIC DNA]</scope>
</reference>
<dbReference type="InParanoid" id="A0A158NZ88"/>
<evidence type="ECO:0000256" key="4">
    <source>
        <dbReference type="ARBA" id="ARBA00022692"/>
    </source>
</evidence>
<evidence type="ECO:0000256" key="5">
    <source>
        <dbReference type="ARBA" id="ARBA00022725"/>
    </source>
</evidence>
<evidence type="ECO:0000256" key="1">
    <source>
        <dbReference type="ARBA" id="ARBA00004651"/>
    </source>
</evidence>
<dbReference type="GO" id="GO:0005886">
    <property type="term" value="C:plasma membrane"/>
    <property type="evidence" value="ECO:0007669"/>
    <property type="project" value="UniProtKB-SubCell"/>
</dbReference>
<keyword evidence="4 10" id="KW-0812">Transmembrane</keyword>
<dbReference type="Pfam" id="PF02949">
    <property type="entry name" value="7tm_6"/>
    <property type="match status" value="1"/>
</dbReference>
<evidence type="ECO:0000256" key="2">
    <source>
        <dbReference type="ARBA" id="ARBA00022475"/>
    </source>
</evidence>
<name>A0A158NZ88_ATTCE</name>
<dbReference type="OrthoDB" id="7547851at2759"/>
<reference evidence="11" key="2">
    <citation type="submission" date="2016-04" db="UniProtKB">
        <authorList>
            <consortium name="EnsemblMetazoa"/>
        </authorList>
    </citation>
    <scope>IDENTIFICATION</scope>
</reference>
<keyword evidence="8" id="KW-0675">Receptor</keyword>
<dbReference type="GO" id="GO:0007165">
    <property type="term" value="P:signal transduction"/>
    <property type="evidence" value="ECO:0007669"/>
    <property type="project" value="UniProtKB-KW"/>
</dbReference>
<feature type="transmembrane region" description="Helical" evidence="10">
    <location>
        <begin position="56"/>
        <end position="79"/>
    </location>
</feature>
<dbReference type="AlphaFoldDB" id="A0A158NZ88"/>
<comment type="subcellular location">
    <subcellularLocation>
        <location evidence="1">Cell membrane</location>
        <topology evidence="1">Multi-pass membrane protein</topology>
    </subcellularLocation>
</comment>
<evidence type="ECO:0000313" key="11">
    <source>
        <dbReference type="EnsemblMetazoa" id="XP_012062846.1"/>
    </source>
</evidence>
<keyword evidence="3" id="KW-0716">Sensory transduction</keyword>
<dbReference type="KEGG" id="acep:105626143"/>
<evidence type="ECO:0000256" key="6">
    <source>
        <dbReference type="ARBA" id="ARBA00022989"/>
    </source>
</evidence>
<evidence type="ECO:0000313" key="12">
    <source>
        <dbReference type="Proteomes" id="UP000005205"/>
    </source>
</evidence>
<keyword evidence="5" id="KW-0552">Olfaction</keyword>
<organism evidence="11 12">
    <name type="scientific">Atta cephalotes</name>
    <name type="common">Leafcutter ant</name>
    <dbReference type="NCBI Taxonomy" id="12957"/>
    <lineage>
        <taxon>Eukaryota</taxon>
        <taxon>Metazoa</taxon>
        <taxon>Ecdysozoa</taxon>
        <taxon>Arthropoda</taxon>
        <taxon>Hexapoda</taxon>
        <taxon>Insecta</taxon>
        <taxon>Pterygota</taxon>
        <taxon>Neoptera</taxon>
        <taxon>Endopterygota</taxon>
        <taxon>Hymenoptera</taxon>
        <taxon>Apocrita</taxon>
        <taxon>Aculeata</taxon>
        <taxon>Formicoidea</taxon>
        <taxon>Formicidae</taxon>
        <taxon>Myrmicinae</taxon>
        <taxon>Atta</taxon>
    </lineage>
</organism>
<dbReference type="PANTHER" id="PTHR21137">
    <property type="entry name" value="ODORANT RECEPTOR"/>
    <property type="match status" value="1"/>
</dbReference>
<evidence type="ECO:0000256" key="9">
    <source>
        <dbReference type="ARBA" id="ARBA00023224"/>
    </source>
</evidence>
<protein>
    <recommendedName>
        <fullName evidence="13">Odorant receptor</fullName>
    </recommendedName>
</protein>
<proteinExistence type="predicted"/>
<dbReference type="PANTHER" id="PTHR21137:SF35">
    <property type="entry name" value="ODORANT RECEPTOR 19A-RELATED"/>
    <property type="match status" value="1"/>
</dbReference>
<accession>A0A158NZ88</accession>
<dbReference type="EnsemblMetazoa" id="XM_012207456.1">
    <property type="protein sequence ID" value="XP_012062846.1"/>
    <property type="gene ID" value="LOC105626143"/>
</dbReference>
<evidence type="ECO:0000256" key="3">
    <source>
        <dbReference type="ARBA" id="ARBA00022606"/>
    </source>
</evidence>
<keyword evidence="7 10" id="KW-0472">Membrane</keyword>